<comment type="caution">
    <text evidence="1">The sequence shown here is derived from an EMBL/GenBank/DDBJ whole genome shotgun (WGS) entry which is preliminary data.</text>
</comment>
<dbReference type="EMBL" id="JADKGY010000029">
    <property type="protein sequence ID" value="MBK9984482.1"/>
    <property type="molecule type" value="Genomic_DNA"/>
</dbReference>
<accession>A0A9D7SWQ4</accession>
<dbReference type="Pfam" id="PF14022">
    <property type="entry name" value="DUF4238"/>
    <property type="match status" value="1"/>
</dbReference>
<protein>
    <submittedName>
        <fullName evidence="1">DUF4238 domain-containing protein</fullName>
    </submittedName>
</protein>
<reference evidence="1 2" key="1">
    <citation type="submission" date="2020-10" db="EMBL/GenBank/DDBJ databases">
        <title>Connecting structure to function with the recovery of over 1000 high-quality activated sludge metagenome-assembled genomes encoding full-length rRNA genes using long-read sequencing.</title>
        <authorList>
            <person name="Singleton C.M."/>
            <person name="Petriglieri F."/>
            <person name="Kristensen J.M."/>
            <person name="Kirkegaard R.H."/>
            <person name="Michaelsen T.Y."/>
            <person name="Andersen M.H."/>
            <person name="Karst S.M."/>
            <person name="Dueholm M.S."/>
            <person name="Nielsen P.H."/>
            <person name="Albertsen M."/>
        </authorList>
    </citation>
    <scope>NUCLEOTIDE SEQUENCE [LARGE SCALE GENOMIC DNA]</scope>
    <source>
        <strain evidence="1">Ribe_18-Q3-R11-54_MAXAC.273</strain>
    </source>
</reference>
<organism evidence="1 2">
    <name type="scientific">Candidatus Opimibacter skivensis</name>
    <dbReference type="NCBI Taxonomy" id="2982028"/>
    <lineage>
        <taxon>Bacteria</taxon>
        <taxon>Pseudomonadati</taxon>
        <taxon>Bacteroidota</taxon>
        <taxon>Saprospiria</taxon>
        <taxon>Saprospirales</taxon>
        <taxon>Saprospiraceae</taxon>
        <taxon>Candidatus Opimibacter</taxon>
    </lineage>
</organism>
<dbReference type="Proteomes" id="UP000808337">
    <property type="component" value="Unassembled WGS sequence"/>
</dbReference>
<gene>
    <name evidence="1" type="ORF">IPP15_19295</name>
</gene>
<proteinExistence type="predicted"/>
<dbReference type="AlphaFoldDB" id="A0A9D7SWQ4"/>
<evidence type="ECO:0000313" key="1">
    <source>
        <dbReference type="EMBL" id="MBK9984482.1"/>
    </source>
</evidence>
<dbReference type="InterPro" id="IPR025332">
    <property type="entry name" value="DUF4238"/>
</dbReference>
<name>A0A9D7SWQ4_9BACT</name>
<evidence type="ECO:0000313" key="2">
    <source>
        <dbReference type="Proteomes" id="UP000808337"/>
    </source>
</evidence>
<sequence>MLNRSKKHHFNPQGVLKNFSIDGKQVFVLDKLKGHSFKSSLADAGSENYFNSIRVEDSEFNFETLFDVSDQILSEIVEKLVVTRSLGSLDEKEIAVLNYLVVVQLIRTKRARTESLDLSRKVNEFTKKIADQVGAKFKPIPELDEEEAKLITMLKLSNIRDDFVSISEKDIVLLDSKGLGTKL</sequence>